<name>A0A6L2PN32_COPFO</name>
<evidence type="ECO:0000313" key="13">
    <source>
        <dbReference type="Proteomes" id="UP000502823"/>
    </source>
</evidence>
<gene>
    <name evidence="12" type="ORF">Cfor_04514</name>
</gene>
<protein>
    <recommendedName>
        <fullName evidence="3 10">Autophagy-related protein 9</fullName>
    </recommendedName>
</protein>
<proteinExistence type="inferred from homology"/>
<dbReference type="OrthoDB" id="2020634at2759"/>
<dbReference type="GO" id="GO:0034727">
    <property type="term" value="P:piecemeal microautophagy of the nucleus"/>
    <property type="evidence" value="ECO:0007669"/>
    <property type="project" value="TreeGrafter"/>
</dbReference>
<evidence type="ECO:0000256" key="7">
    <source>
        <dbReference type="ARBA" id="ARBA00023006"/>
    </source>
</evidence>
<evidence type="ECO:0000256" key="9">
    <source>
        <dbReference type="ARBA" id="ARBA00023136"/>
    </source>
</evidence>
<keyword evidence="7 10" id="KW-0072">Autophagy</keyword>
<dbReference type="AlphaFoldDB" id="A0A6L2PN32"/>
<feature type="non-terminal residue" evidence="12">
    <location>
        <position position="1"/>
    </location>
</feature>
<dbReference type="GO" id="GO:0034497">
    <property type="term" value="P:protein localization to phagophore assembly site"/>
    <property type="evidence" value="ECO:0007669"/>
    <property type="project" value="TreeGrafter"/>
</dbReference>
<keyword evidence="13" id="KW-1185">Reference proteome</keyword>
<dbReference type="InterPro" id="IPR007241">
    <property type="entry name" value="Autophagy-rel_prot_9"/>
</dbReference>
<evidence type="ECO:0000256" key="10">
    <source>
        <dbReference type="RuleBase" id="RU364027"/>
    </source>
</evidence>
<dbReference type="EMBL" id="BLKM01011048">
    <property type="protein sequence ID" value="GFG31895.1"/>
    <property type="molecule type" value="Genomic_DNA"/>
</dbReference>
<comment type="caution">
    <text evidence="12">The sequence shown here is derived from an EMBL/GenBank/DDBJ whole genome shotgun (WGS) entry which is preliminary data.</text>
</comment>
<evidence type="ECO:0000256" key="11">
    <source>
        <dbReference type="SAM" id="MobiDB-lite"/>
    </source>
</evidence>
<feature type="region of interest" description="Disordered" evidence="11">
    <location>
        <begin position="154"/>
        <end position="175"/>
    </location>
</feature>
<dbReference type="GO" id="GO:0005776">
    <property type="term" value="C:autophagosome"/>
    <property type="evidence" value="ECO:0007669"/>
    <property type="project" value="TreeGrafter"/>
</dbReference>
<dbReference type="GO" id="GO:0061709">
    <property type="term" value="P:reticulophagy"/>
    <property type="evidence" value="ECO:0007669"/>
    <property type="project" value="TreeGrafter"/>
</dbReference>
<dbReference type="GO" id="GO:0034045">
    <property type="term" value="C:phagophore assembly site membrane"/>
    <property type="evidence" value="ECO:0007669"/>
    <property type="project" value="UniProtKB-SubCell"/>
</dbReference>
<keyword evidence="5" id="KW-0812">Transmembrane</keyword>
<evidence type="ECO:0000256" key="3">
    <source>
        <dbReference type="ARBA" id="ARBA00018074"/>
    </source>
</evidence>
<dbReference type="GO" id="GO:0006869">
    <property type="term" value="P:lipid transport"/>
    <property type="evidence" value="ECO:0007669"/>
    <property type="project" value="UniProtKB-KW"/>
</dbReference>
<comment type="similarity">
    <text evidence="2 10">Belongs to the ATG9 family.</text>
</comment>
<dbReference type="Proteomes" id="UP000502823">
    <property type="component" value="Unassembled WGS sequence"/>
</dbReference>
<keyword evidence="6" id="KW-1133">Transmembrane helix</keyword>
<feature type="region of interest" description="Disordered" evidence="11">
    <location>
        <begin position="398"/>
        <end position="437"/>
    </location>
</feature>
<evidence type="ECO:0000313" key="12">
    <source>
        <dbReference type="EMBL" id="GFG31895.1"/>
    </source>
</evidence>
<evidence type="ECO:0000256" key="4">
    <source>
        <dbReference type="ARBA" id="ARBA00022448"/>
    </source>
</evidence>
<reference evidence="13" key="1">
    <citation type="submission" date="2020-01" db="EMBL/GenBank/DDBJ databases">
        <title>Draft genome sequence of the Termite Coptotermes fromosanus.</title>
        <authorList>
            <person name="Itakura S."/>
            <person name="Yosikawa Y."/>
            <person name="Umezawa K."/>
        </authorList>
    </citation>
    <scope>NUCLEOTIDE SEQUENCE [LARGE SCALE GENOMIC DNA]</scope>
</reference>
<keyword evidence="8 10" id="KW-0445">Lipid transport</keyword>
<sequence length="437" mass="47951">NVAFVAGACLAVLLILSVYDEDVITVEHVLTAITVLGAIVAGSRVFIPDENLVWCPEKLLTAVLAHAHYLPDSWRGQAHTNRVREEFSQLFHYKAVYLLQEMLSPVITPFILCFHLRSKSLDIVDFYRNFTVEVVGVGDVCSFAQMDVRRHGNPAWQTSVTSPTKPPAPGPGGPGMHTVANQYMQAEDGKTELSLVHFTLTNPEWQPPADAEHFVAALRTQARRDANQLFDSTDVSTANPLYSSLHSASSLGVGFSNLVESVFRGHSAALVAGGLDSSVGIMPLFPPGAVQNNMASGERLAGLGDPMPSNELKKMMEVAERPSYLMVVIILSLQQGFAPNSLGTSMFGQRSSMAPEMDPLEFTAADMSLSTLYLHELHRRQVRRRGYQESGLNRSVWQRPHQDMPGIRELGDESGDMTRRAERTPLLDAATKPPRTS</sequence>
<comment type="function">
    <text evidence="10">Phospholipid scramblase involved in autophagy. Cycles between the preautophagosomal structure/phagophore assembly site (PAS) and the cytoplasmic vesicle pool and supplies membrane for the growing autophagosome. Lipid scramblase activity plays a key role in preautophagosomal structure/phagophore assembly by distributing the phospholipids that arrive through ATG2 from the cytoplasmic to the luminal leaflet of the bilayer, thereby driving autophagosomal membrane expansion.</text>
</comment>
<dbReference type="PANTHER" id="PTHR13038">
    <property type="entry name" value="APG9 AUTOPHAGY 9"/>
    <property type="match status" value="1"/>
</dbReference>
<evidence type="ECO:0000256" key="6">
    <source>
        <dbReference type="ARBA" id="ARBA00022989"/>
    </source>
</evidence>
<dbReference type="InParanoid" id="A0A6L2PN32"/>
<keyword evidence="4 10" id="KW-0813">Transport</keyword>
<evidence type="ECO:0000256" key="1">
    <source>
        <dbReference type="ARBA" id="ARBA00004511"/>
    </source>
</evidence>
<evidence type="ECO:0000256" key="8">
    <source>
        <dbReference type="ARBA" id="ARBA00023055"/>
    </source>
</evidence>
<feature type="compositionally biased region" description="Basic and acidic residues" evidence="11">
    <location>
        <begin position="416"/>
        <end position="425"/>
    </location>
</feature>
<comment type="subcellular location">
    <subcellularLocation>
        <location evidence="1 10">Preautophagosomal structure membrane</location>
        <topology evidence="1 10">Multi-pass membrane protein</topology>
    </subcellularLocation>
</comment>
<evidence type="ECO:0000256" key="5">
    <source>
        <dbReference type="ARBA" id="ARBA00022692"/>
    </source>
</evidence>
<keyword evidence="9" id="KW-0472">Membrane</keyword>
<evidence type="ECO:0000256" key="2">
    <source>
        <dbReference type="ARBA" id="ARBA00006185"/>
    </source>
</evidence>
<accession>A0A6L2PN32</accession>
<dbReference type="PANTHER" id="PTHR13038:SF10">
    <property type="entry name" value="AUTOPHAGY-RELATED PROTEIN 9"/>
    <property type="match status" value="1"/>
</dbReference>
<dbReference type="Pfam" id="PF04109">
    <property type="entry name" value="ATG9"/>
    <property type="match status" value="1"/>
</dbReference>
<dbReference type="GO" id="GO:0000422">
    <property type="term" value="P:autophagy of mitochondrion"/>
    <property type="evidence" value="ECO:0007669"/>
    <property type="project" value="TreeGrafter"/>
</dbReference>
<organism evidence="12 13">
    <name type="scientific">Coptotermes formosanus</name>
    <name type="common">Formosan subterranean termite</name>
    <dbReference type="NCBI Taxonomy" id="36987"/>
    <lineage>
        <taxon>Eukaryota</taxon>
        <taxon>Metazoa</taxon>
        <taxon>Ecdysozoa</taxon>
        <taxon>Arthropoda</taxon>
        <taxon>Hexapoda</taxon>
        <taxon>Insecta</taxon>
        <taxon>Pterygota</taxon>
        <taxon>Neoptera</taxon>
        <taxon>Polyneoptera</taxon>
        <taxon>Dictyoptera</taxon>
        <taxon>Blattodea</taxon>
        <taxon>Blattoidea</taxon>
        <taxon>Termitoidae</taxon>
        <taxon>Rhinotermitidae</taxon>
        <taxon>Coptotermes</taxon>
    </lineage>
</organism>